<dbReference type="STRING" id="446470.Snas_1810"/>
<dbReference type="Pfam" id="PF13649">
    <property type="entry name" value="Methyltransf_25"/>
    <property type="match status" value="1"/>
</dbReference>
<reference evidence="5 6" key="1">
    <citation type="journal article" date="2009" name="Stand. Genomic Sci.">
        <title>Complete genome sequence of Stackebrandtia nassauensis type strain (LLR-40K-21).</title>
        <authorList>
            <person name="Munk C."/>
            <person name="Lapidus A."/>
            <person name="Copeland A."/>
            <person name="Jando M."/>
            <person name="Mayilraj S."/>
            <person name="Glavina Del Rio T."/>
            <person name="Nolan M."/>
            <person name="Chen F."/>
            <person name="Lucas S."/>
            <person name="Tice H."/>
            <person name="Cheng J.F."/>
            <person name="Han C."/>
            <person name="Detter J.C."/>
            <person name="Bruce D."/>
            <person name="Goodwin L."/>
            <person name="Chain P."/>
            <person name="Pitluck S."/>
            <person name="Goker M."/>
            <person name="Ovchinikova G."/>
            <person name="Pati A."/>
            <person name="Ivanova N."/>
            <person name="Mavromatis K."/>
            <person name="Chen A."/>
            <person name="Palaniappan K."/>
            <person name="Land M."/>
            <person name="Hauser L."/>
            <person name="Chang Y.J."/>
            <person name="Jeffries C.D."/>
            <person name="Bristow J."/>
            <person name="Eisen J.A."/>
            <person name="Markowitz V."/>
            <person name="Hugenholtz P."/>
            <person name="Kyrpides N.C."/>
            <person name="Klenk H.P."/>
        </authorList>
    </citation>
    <scope>NUCLEOTIDE SEQUENCE [LARGE SCALE GENOMIC DNA]</scope>
    <source>
        <strain evidence="6">DSM 44728 / CIP 108903 / NRRL B-16338 / NBRC 102104 / LLR-40K-21</strain>
    </source>
</reference>
<evidence type="ECO:0000256" key="1">
    <source>
        <dbReference type="ARBA" id="ARBA00022603"/>
    </source>
</evidence>
<dbReference type="eggNOG" id="COG2226">
    <property type="taxonomic scope" value="Bacteria"/>
</dbReference>
<dbReference type="Gene3D" id="3.40.50.150">
    <property type="entry name" value="Vaccinia Virus protein VP39"/>
    <property type="match status" value="1"/>
</dbReference>
<dbReference type="CDD" id="cd02440">
    <property type="entry name" value="AdoMet_MTases"/>
    <property type="match status" value="1"/>
</dbReference>
<accession>D3PYD9</accession>
<dbReference type="SUPFAM" id="SSF53335">
    <property type="entry name" value="S-adenosyl-L-methionine-dependent methyltransferases"/>
    <property type="match status" value="1"/>
</dbReference>
<dbReference type="Proteomes" id="UP000000844">
    <property type="component" value="Chromosome"/>
</dbReference>
<dbReference type="GO" id="GO:0032259">
    <property type="term" value="P:methylation"/>
    <property type="evidence" value="ECO:0007669"/>
    <property type="project" value="UniProtKB-KW"/>
</dbReference>
<name>D3PYD9_STANL</name>
<organism evidence="5 6">
    <name type="scientific">Stackebrandtia nassauensis (strain DSM 44728 / CIP 108903 / NRRL B-16338 / NBRC 102104 / LLR-40K-21)</name>
    <dbReference type="NCBI Taxonomy" id="446470"/>
    <lineage>
        <taxon>Bacteria</taxon>
        <taxon>Bacillati</taxon>
        <taxon>Actinomycetota</taxon>
        <taxon>Actinomycetes</taxon>
        <taxon>Glycomycetales</taxon>
        <taxon>Glycomycetaceae</taxon>
        <taxon>Stackebrandtia</taxon>
    </lineage>
</organism>
<feature type="domain" description="Methyltransferase" evidence="4">
    <location>
        <begin position="54"/>
        <end position="144"/>
    </location>
</feature>
<keyword evidence="6" id="KW-1185">Reference proteome</keyword>
<dbReference type="GO" id="GO:0008168">
    <property type="term" value="F:methyltransferase activity"/>
    <property type="evidence" value="ECO:0007669"/>
    <property type="project" value="UniProtKB-KW"/>
</dbReference>
<keyword evidence="2 5" id="KW-0808">Transferase</keyword>
<proteinExistence type="predicted"/>
<dbReference type="PANTHER" id="PTHR43464">
    <property type="entry name" value="METHYLTRANSFERASE"/>
    <property type="match status" value="1"/>
</dbReference>
<evidence type="ECO:0000256" key="2">
    <source>
        <dbReference type="ARBA" id="ARBA00022679"/>
    </source>
</evidence>
<keyword evidence="1 5" id="KW-0489">Methyltransferase</keyword>
<gene>
    <name evidence="5" type="ordered locus">Snas_1810</name>
</gene>
<dbReference type="KEGG" id="sna:Snas_1810"/>
<dbReference type="EMBL" id="CP001778">
    <property type="protein sequence ID" value="ADD41506.1"/>
    <property type="molecule type" value="Genomic_DNA"/>
</dbReference>
<sequence>MTAMDESTLAPEVLAYYERGGEATRLRNSAPGQLEYWRTQDILRRALPPAPSHILDVGGGQGIHAEWLATDGHRVHLIDPVPSHVEIASTLDGVTAALGDARELTATDGSTDATLLLGPLYHLLDRAERVAVLREARRVTKPGGLIAAATISRFSGWLDTTRNHGLTNRDWYGPMYEKLLTTGKLEEWDRGVFTTAFMHRPEEIHAEATDAGLLHIRQSFIEGPVWLINDIGPDLDDPTNRQAILDGLRRLESEPSLLGATPHLMTLATVPANGD</sequence>
<dbReference type="InterPro" id="IPR041698">
    <property type="entry name" value="Methyltransf_25"/>
</dbReference>
<dbReference type="InterPro" id="IPR029063">
    <property type="entry name" value="SAM-dependent_MTases_sf"/>
</dbReference>
<evidence type="ECO:0000313" key="5">
    <source>
        <dbReference type="EMBL" id="ADD41506.1"/>
    </source>
</evidence>
<protein>
    <submittedName>
        <fullName evidence="5">Methyltransferase type 11</fullName>
    </submittedName>
</protein>
<evidence type="ECO:0000259" key="4">
    <source>
        <dbReference type="Pfam" id="PF13649"/>
    </source>
</evidence>
<dbReference type="HOGENOM" id="CLU_061789_2_0_11"/>
<keyword evidence="3" id="KW-0949">S-adenosyl-L-methionine</keyword>
<evidence type="ECO:0000313" key="6">
    <source>
        <dbReference type="Proteomes" id="UP000000844"/>
    </source>
</evidence>
<dbReference type="PANTHER" id="PTHR43464:SF19">
    <property type="entry name" value="UBIQUINONE BIOSYNTHESIS O-METHYLTRANSFERASE, MITOCHONDRIAL"/>
    <property type="match status" value="1"/>
</dbReference>
<dbReference type="AlphaFoldDB" id="D3PYD9"/>
<evidence type="ECO:0000256" key="3">
    <source>
        <dbReference type="ARBA" id="ARBA00022691"/>
    </source>
</evidence>